<evidence type="ECO:0000313" key="4">
    <source>
        <dbReference type="EMBL" id="KAJ8433052.1"/>
    </source>
</evidence>
<dbReference type="AlphaFoldDB" id="A0A9Q1JYB3"/>
<keyword evidence="1" id="KW-0677">Repeat</keyword>
<feature type="region of interest" description="Disordered" evidence="3">
    <location>
        <begin position="301"/>
        <end position="327"/>
    </location>
</feature>
<gene>
    <name evidence="4" type="ORF">Cgig2_020619</name>
</gene>
<sequence length="327" mass="36695">MTLKLLSYYSHPLLSAFAKTQVKEMFHDDVRNSIMEMEDDRDAFTKSQLLKDEGNRFFRTKDYQMAISRCDKSLQYFLCAKDHCDLAPKLNSRNVKARFRRAQALLQLGRVEEAYNDLLLAFKFGLSNQEVKKELDMVKQKRRSKCMKDWGGSDRNETDLAALSANPAEVKSFGSSNLCSPYQPGCSSQLDCHDGELDEFGQFSELDPRVDKKKKECALAELNDSPLNQQACQNSSSIEVSIKMQEDGLKDLVSDCRHMSLDSKLCVAESGLNTLTSVEGRAGSSPILSLVDQDPRVTPIVDQDTQMEETGIGDSPSSEPRMNVKGM</sequence>
<accession>A0A9Q1JYB3</accession>
<dbReference type="PANTHER" id="PTHR11242:SF0">
    <property type="entry name" value="TPR_REGION DOMAIN-CONTAINING PROTEIN"/>
    <property type="match status" value="1"/>
</dbReference>
<dbReference type="OrthoDB" id="312915at2759"/>
<dbReference type="InterPro" id="IPR011990">
    <property type="entry name" value="TPR-like_helical_dom_sf"/>
</dbReference>
<organism evidence="4 5">
    <name type="scientific">Carnegiea gigantea</name>
    <dbReference type="NCBI Taxonomy" id="171969"/>
    <lineage>
        <taxon>Eukaryota</taxon>
        <taxon>Viridiplantae</taxon>
        <taxon>Streptophyta</taxon>
        <taxon>Embryophyta</taxon>
        <taxon>Tracheophyta</taxon>
        <taxon>Spermatophyta</taxon>
        <taxon>Magnoliopsida</taxon>
        <taxon>eudicotyledons</taxon>
        <taxon>Gunneridae</taxon>
        <taxon>Pentapetalae</taxon>
        <taxon>Caryophyllales</taxon>
        <taxon>Cactineae</taxon>
        <taxon>Cactaceae</taxon>
        <taxon>Cactoideae</taxon>
        <taxon>Echinocereeae</taxon>
        <taxon>Carnegiea</taxon>
    </lineage>
</organism>
<name>A0A9Q1JYB3_9CARY</name>
<evidence type="ECO:0000256" key="1">
    <source>
        <dbReference type="ARBA" id="ARBA00022737"/>
    </source>
</evidence>
<dbReference type="EMBL" id="JAKOGI010000563">
    <property type="protein sequence ID" value="KAJ8433052.1"/>
    <property type="molecule type" value="Genomic_DNA"/>
</dbReference>
<dbReference type="SUPFAM" id="SSF48452">
    <property type="entry name" value="TPR-like"/>
    <property type="match status" value="1"/>
</dbReference>
<comment type="caution">
    <text evidence="4">The sequence shown here is derived from an EMBL/GenBank/DDBJ whole genome shotgun (WGS) entry which is preliminary data.</text>
</comment>
<keyword evidence="2" id="KW-0802">TPR repeat</keyword>
<dbReference type="PANTHER" id="PTHR11242">
    <property type="entry name" value="ARYL HYDROCARBON RECEPTOR INTERACTING PROTEIN RELATED"/>
    <property type="match status" value="1"/>
</dbReference>
<dbReference type="Gene3D" id="1.25.40.10">
    <property type="entry name" value="Tetratricopeptide repeat domain"/>
    <property type="match status" value="1"/>
</dbReference>
<reference evidence="4" key="1">
    <citation type="submission" date="2022-04" db="EMBL/GenBank/DDBJ databases">
        <title>Carnegiea gigantea Genome sequencing and assembly v2.</title>
        <authorList>
            <person name="Copetti D."/>
            <person name="Sanderson M.J."/>
            <person name="Burquez A."/>
            <person name="Wojciechowski M.F."/>
        </authorList>
    </citation>
    <scope>NUCLEOTIDE SEQUENCE</scope>
    <source>
        <strain evidence="4">SGP5-SGP5p</strain>
        <tissue evidence="4">Aerial part</tissue>
    </source>
</reference>
<evidence type="ECO:0000313" key="5">
    <source>
        <dbReference type="Proteomes" id="UP001153076"/>
    </source>
</evidence>
<proteinExistence type="predicted"/>
<protein>
    <submittedName>
        <fullName evidence="4">Uncharacterized protein</fullName>
    </submittedName>
</protein>
<dbReference type="InterPro" id="IPR039663">
    <property type="entry name" value="AIP/AIPL1/TTC9"/>
</dbReference>
<keyword evidence="5" id="KW-1185">Reference proteome</keyword>
<evidence type="ECO:0000256" key="3">
    <source>
        <dbReference type="SAM" id="MobiDB-lite"/>
    </source>
</evidence>
<evidence type="ECO:0000256" key="2">
    <source>
        <dbReference type="ARBA" id="ARBA00022803"/>
    </source>
</evidence>
<dbReference type="Proteomes" id="UP001153076">
    <property type="component" value="Unassembled WGS sequence"/>
</dbReference>